<dbReference type="PIRSF" id="PIRSF002849">
    <property type="entry name" value="AAA_ATPase_chaperone_MoxR_prd"/>
    <property type="match status" value="1"/>
</dbReference>
<dbReference type="Gene3D" id="3.40.50.300">
    <property type="entry name" value="P-loop containing nucleotide triphosphate hydrolases"/>
    <property type="match status" value="1"/>
</dbReference>
<dbReference type="InterPro" id="IPR011703">
    <property type="entry name" value="ATPase_AAA-3"/>
</dbReference>
<dbReference type="Pfam" id="PF07726">
    <property type="entry name" value="AAA_3"/>
    <property type="match status" value="1"/>
</dbReference>
<evidence type="ECO:0000313" key="2">
    <source>
        <dbReference type="EMBL" id="MEY6431188.1"/>
    </source>
</evidence>
<dbReference type="RefSeq" id="WP_369665573.1">
    <property type="nucleotide sequence ID" value="NZ_JBDKXB010000002.1"/>
</dbReference>
<evidence type="ECO:0000259" key="1">
    <source>
        <dbReference type="SMART" id="SM00382"/>
    </source>
</evidence>
<dbReference type="PANTHER" id="PTHR42759:SF5">
    <property type="entry name" value="METHANOL DEHYDROGENASE REGULATOR"/>
    <property type="match status" value="1"/>
</dbReference>
<dbReference type="CDD" id="cd00009">
    <property type="entry name" value="AAA"/>
    <property type="match status" value="1"/>
</dbReference>
<protein>
    <submittedName>
        <fullName evidence="2">AAA family ATPase</fullName>
    </submittedName>
</protein>
<dbReference type="Gene3D" id="1.10.8.80">
    <property type="entry name" value="Magnesium chelatase subunit I, C-Terminal domain"/>
    <property type="match status" value="1"/>
</dbReference>
<comment type="caution">
    <text evidence="2">The sequence shown here is derived from an EMBL/GenBank/DDBJ whole genome shotgun (WGS) entry which is preliminary data.</text>
</comment>
<dbReference type="InterPro" id="IPR041628">
    <property type="entry name" value="ChlI/MoxR_AAA_lid"/>
</dbReference>
<dbReference type="Pfam" id="PF17863">
    <property type="entry name" value="AAA_lid_2"/>
    <property type="match status" value="1"/>
</dbReference>
<keyword evidence="3" id="KW-1185">Reference proteome</keyword>
<evidence type="ECO:0000313" key="3">
    <source>
        <dbReference type="Proteomes" id="UP001564408"/>
    </source>
</evidence>
<reference evidence="2 3" key="1">
    <citation type="submission" date="2024-05" db="EMBL/GenBank/DDBJ databases">
        <title>Genome Sequence and Characterization of the New Strain Purple Sulfur Bacterium of Genus Thioalkalicoccus.</title>
        <authorList>
            <person name="Bryantseva I.A."/>
            <person name="Kyndt J.A."/>
            <person name="Imhoff J.F."/>
        </authorList>
    </citation>
    <scope>NUCLEOTIDE SEQUENCE [LARGE SCALE GENOMIC DNA]</scope>
    <source>
        <strain evidence="2 3">Um2</strain>
    </source>
</reference>
<dbReference type="SMART" id="SM00382">
    <property type="entry name" value="AAA"/>
    <property type="match status" value="1"/>
</dbReference>
<dbReference type="InterPro" id="IPR027417">
    <property type="entry name" value="P-loop_NTPase"/>
</dbReference>
<name>A0ABV4BD83_9GAMM</name>
<feature type="domain" description="AAA+ ATPase" evidence="1">
    <location>
        <begin position="45"/>
        <end position="186"/>
    </location>
</feature>
<dbReference type="PANTHER" id="PTHR42759">
    <property type="entry name" value="MOXR FAMILY PROTEIN"/>
    <property type="match status" value="1"/>
</dbReference>
<dbReference type="SUPFAM" id="SSF52540">
    <property type="entry name" value="P-loop containing nucleoside triphosphate hydrolases"/>
    <property type="match status" value="1"/>
</dbReference>
<proteinExistence type="predicted"/>
<dbReference type="InterPro" id="IPR003593">
    <property type="entry name" value="AAA+_ATPase"/>
</dbReference>
<accession>A0ABV4BD83</accession>
<sequence length="320" mass="35213">MTPFGRSGPVPTQRPANLERLLTSAGAVLLGKEAELKLAVTCLLARGHLLIEDVPGVGKTTLAHLLARLLGLHQTRIQFTSDLLPADILGVSIYERHEERFRFHPGPIFAQLVLADEINRATPKAQSALLEAMEERQVTVEGTTRSLPRPFFVIATQNPAYQVGTFPLPESQLDRFLMRIELGYPPAEQEKELLAGEDRRAMIERQPAVIGVDELLALQATVDRVHASPAIIEYCHEILLFTRRCGHFPHGLSPRAGLGLLRSARAWALLDGRDFVLPEDVQTVLTPCTVHRLGDSGSQRTGRTDHQAIADLILDGVPVP</sequence>
<dbReference type="InterPro" id="IPR050764">
    <property type="entry name" value="CbbQ/NirQ/NorQ/GpvN"/>
</dbReference>
<organism evidence="2 3">
    <name type="scientific">Thioalkalicoccus limnaeus</name>
    <dbReference type="NCBI Taxonomy" id="120681"/>
    <lineage>
        <taxon>Bacteria</taxon>
        <taxon>Pseudomonadati</taxon>
        <taxon>Pseudomonadota</taxon>
        <taxon>Gammaproteobacteria</taxon>
        <taxon>Chromatiales</taxon>
        <taxon>Chromatiaceae</taxon>
        <taxon>Thioalkalicoccus</taxon>
    </lineage>
</organism>
<dbReference type="EMBL" id="JBDKXB010000002">
    <property type="protein sequence ID" value="MEY6431188.1"/>
    <property type="molecule type" value="Genomic_DNA"/>
</dbReference>
<dbReference type="Proteomes" id="UP001564408">
    <property type="component" value="Unassembled WGS sequence"/>
</dbReference>
<gene>
    <name evidence="2" type="ORF">ABC977_02065</name>
</gene>